<proteinExistence type="inferred from homology"/>
<name>A0A8X6XRI7_9ARAC</name>
<evidence type="ECO:0000256" key="6">
    <source>
        <dbReference type="ARBA" id="ARBA00022900"/>
    </source>
</evidence>
<dbReference type="SMART" id="SM01361">
    <property type="entry name" value="A2M_recep"/>
    <property type="match status" value="1"/>
</dbReference>
<dbReference type="Pfam" id="PF01835">
    <property type="entry name" value="MG2"/>
    <property type="match status" value="1"/>
</dbReference>
<dbReference type="InterPro" id="IPR009048">
    <property type="entry name" value="A-macroglobulin_rcpt-bd"/>
</dbReference>
<evidence type="ECO:0000259" key="15">
    <source>
        <dbReference type="SMART" id="SM01360"/>
    </source>
</evidence>
<feature type="signal peptide" evidence="13">
    <location>
        <begin position="1"/>
        <end position="21"/>
    </location>
</feature>
<dbReference type="InterPro" id="IPR047565">
    <property type="entry name" value="Alpha-macroglob_thiol-ester_cl"/>
</dbReference>
<dbReference type="Gene3D" id="1.50.10.20">
    <property type="match status" value="1"/>
</dbReference>
<keyword evidence="4" id="KW-0646">Protease inhibitor</keyword>
<dbReference type="Pfam" id="PF17789">
    <property type="entry name" value="MG4"/>
    <property type="match status" value="1"/>
</dbReference>
<keyword evidence="6" id="KW-0722">Serine protease inhibitor</keyword>
<feature type="region of interest" description="Disordered" evidence="12">
    <location>
        <begin position="506"/>
        <end position="533"/>
    </location>
</feature>
<dbReference type="EMBL" id="BMAV01012161">
    <property type="protein sequence ID" value="GFY58565.1"/>
    <property type="molecule type" value="Genomic_DNA"/>
</dbReference>
<accession>A0A8X6XRI7</accession>
<feature type="chain" id="PRO_5036454757" description="TEP1-F" evidence="13">
    <location>
        <begin position="22"/>
        <end position="1449"/>
    </location>
</feature>
<evidence type="ECO:0000256" key="8">
    <source>
        <dbReference type="ARBA" id="ARBA00023180"/>
    </source>
</evidence>
<feature type="domain" description="Alpha-macroglobulin receptor-binding" evidence="16">
    <location>
        <begin position="1367"/>
        <end position="1432"/>
    </location>
</feature>
<dbReference type="SMART" id="SM01359">
    <property type="entry name" value="A2M_N_2"/>
    <property type="match status" value="1"/>
</dbReference>
<dbReference type="Pfam" id="PF00207">
    <property type="entry name" value="A2M"/>
    <property type="match status" value="1"/>
</dbReference>
<evidence type="ECO:0000256" key="5">
    <source>
        <dbReference type="ARBA" id="ARBA00022729"/>
    </source>
</evidence>
<evidence type="ECO:0000259" key="14">
    <source>
        <dbReference type="SMART" id="SM01359"/>
    </source>
</evidence>
<dbReference type="SMART" id="SM01419">
    <property type="entry name" value="Thiol-ester_cl"/>
    <property type="match status" value="1"/>
</dbReference>
<reference evidence="17" key="1">
    <citation type="submission" date="2020-08" db="EMBL/GenBank/DDBJ databases">
        <title>Multicomponent nature underlies the extraordinary mechanical properties of spider dragline silk.</title>
        <authorList>
            <person name="Kono N."/>
            <person name="Nakamura H."/>
            <person name="Mori M."/>
            <person name="Yoshida Y."/>
            <person name="Ohtoshi R."/>
            <person name="Malay A.D."/>
            <person name="Moran D.A.P."/>
            <person name="Tomita M."/>
            <person name="Numata K."/>
            <person name="Arakawa K."/>
        </authorList>
    </citation>
    <scope>NUCLEOTIDE SEQUENCE</scope>
</reference>
<evidence type="ECO:0000256" key="13">
    <source>
        <dbReference type="SAM" id="SignalP"/>
    </source>
</evidence>
<dbReference type="InterPro" id="IPR014756">
    <property type="entry name" value="Ig_E-set"/>
</dbReference>
<dbReference type="PANTHER" id="PTHR11412">
    <property type="entry name" value="MACROGLOBULIN / COMPLEMENT"/>
    <property type="match status" value="1"/>
</dbReference>
<dbReference type="Gene3D" id="2.60.120.1540">
    <property type="match status" value="1"/>
</dbReference>
<evidence type="ECO:0000256" key="10">
    <source>
        <dbReference type="ARBA" id="ARBA00063781"/>
    </source>
</evidence>
<dbReference type="GO" id="GO:0004867">
    <property type="term" value="F:serine-type endopeptidase inhibitor activity"/>
    <property type="evidence" value="ECO:0007669"/>
    <property type="project" value="UniProtKB-KW"/>
</dbReference>
<dbReference type="SUPFAM" id="SSF81296">
    <property type="entry name" value="E set domains"/>
    <property type="match status" value="1"/>
</dbReference>
<dbReference type="OrthoDB" id="9998011at2759"/>
<dbReference type="FunFam" id="2.60.40.1930:FF:000001">
    <property type="entry name" value="CD109 isoform 3"/>
    <property type="match status" value="1"/>
</dbReference>
<sequence>MEVKHLFQIIFVYILVLVCTAQKETDNGYIFTSPRTLKVASNNQLQFFRSGCLDEGFLKVSLFYTYGMKGETLLEEQDYQLEKGKTDSLLTFFINPVENDYIYNGRLQINGTICGRPFNGSDGIVFSMPTNNILLIQTDKPLYQPGQVVKFRVLKIDQNIRPSNKKNDTADVFVDDPKGTRLFQFKGIDLGKGIQQMQFPLANEPTLGRWTIMVSQDLNSDTTTFDVKKYKLPKFDISIKFPSYVLVTNDTIPVEIDGCYNYTINYTQIDPLNRYPYRTIEVSASVLEDETGVERSATQDLMRTYTALRILFEADSNINQYFKPGLPYTGKLKVIHPDDTPAEGEPVKICATVTRERVIADWLAKKETKFCRNYTSDSNGTIKYVVEPLNTDSIKISVKADSLRYTSRSSILHHPFDRQILYPFYSPSGSFIQLEKVDEALPCGKQKNIRLLFTSKENSMFKFNYQIIAKRKIIHTGTKKVSFHVEDDVSGKFLKDNFLINESQTQLVPAPKSSSSSDSSSDEQNCQGTKDARYTPPIGEVYIPINVDTSMSPSFTLLVFYVREDREIVAVAQKIKVEKCFKNKVDFEFGDEEKQPGAKTTVRVTSAPNSLCGLKIVDKSISILDSSDQLTKDEIFQRIEEINQNSYYDSSPCNNVISQPGLKPSKSTSGSGLSSYSTSVYDDAYGIFTDIGFLVISNLILFSRPCTEDGFGNSDDLDYVTAEYLTAEYETGEYDTFEDSSSLSAMGNVPAPFTANAASITSSVKNVRDYFPETWLFQMEMTGPNGVFESQETLPDTITEWEGSAVCINSKDGLGLSDTASIKGFQAFFISYNLPISVIRGEEFVVTATIFSYVDAALPVTVSLDKPQGFVVANDSTSGDLCVQPNTSSGIELKLKATKVGKVNITVRAETISSSKICGNSSIYDAPARDAITQSFEVEAEGFPNEKVHSILVCPTDEDNQTFSQSYDLNLPEDAVPDSERALVDVTGTILGIAIQNLNDFVILPTGCGEQNLVDFNPNYLILDFLSNIGKLNDDIKSIAIQNLYTGYQREFNFRHYDGSFSAFGETDRTGSMFLTAFVLRSFYEAQRYIIIDDNVLTDMQTWIVARQRNDGCFPNIGQIIDTGIQGGLEGEKNSGGITAYVASSLLISKYDNQTVIAKAMSCLNKNPALRPYETFLYAYAKALAGENEAAQKLIDDIKPRVNSKDGVEYYKNPNGTSSINIETAAYAILANLQLRNSASDVLPLARYLVMNLNSHSGFYSTQDTCVGLHALSNFSSIVFKEPVNILVSISGGLQETVQITEDNRLLVQRNMVSQVPSQLKIQASGTGCGLIQTSLRYNTNNPPEKKKFYLKVFGECASPDCGKGKITVDVRTYNTTPRNSSNQETYVNQISNNDIQFSFDVERVIKVENPQPGTAKVFDYYAPENSATISYSFQNSTLTTSSTRETEL</sequence>
<comment type="caution">
    <text evidence="17">The sequence shown here is derived from an EMBL/GenBank/DDBJ whole genome shotgun (WGS) entry which is preliminary data.</text>
</comment>
<dbReference type="Pfam" id="PF07703">
    <property type="entry name" value="A2M_BRD"/>
    <property type="match status" value="1"/>
</dbReference>
<comment type="similarity">
    <text evidence="2">Belongs to the protease inhibitor I39 (alpha-2-macroglobulin) family.</text>
</comment>
<evidence type="ECO:0000256" key="2">
    <source>
        <dbReference type="ARBA" id="ARBA00010952"/>
    </source>
</evidence>
<dbReference type="InterPro" id="IPR041555">
    <property type="entry name" value="MG3"/>
</dbReference>
<feature type="domain" description="Alpha-2-macroglobulin bait region" evidence="14">
    <location>
        <begin position="432"/>
        <end position="624"/>
    </location>
</feature>
<dbReference type="InterPro" id="IPR040839">
    <property type="entry name" value="MG4"/>
</dbReference>
<dbReference type="InterPro" id="IPR019742">
    <property type="entry name" value="MacrogloblnA2_CS"/>
</dbReference>
<dbReference type="Gene3D" id="2.60.40.1930">
    <property type="match status" value="2"/>
</dbReference>
<keyword evidence="18" id="KW-1185">Reference proteome</keyword>
<evidence type="ECO:0000313" key="18">
    <source>
        <dbReference type="Proteomes" id="UP000886998"/>
    </source>
</evidence>
<feature type="domain" description="Alpha-2-macroglobulin" evidence="15">
    <location>
        <begin position="774"/>
        <end position="864"/>
    </location>
</feature>
<dbReference type="Gene3D" id="2.20.130.20">
    <property type="match status" value="1"/>
</dbReference>
<organism evidence="17 18">
    <name type="scientific">Trichonephila inaurata madagascariensis</name>
    <dbReference type="NCBI Taxonomy" id="2747483"/>
    <lineage>
        <taxon>Eukaryota</taxon>
        <taxon>Metazoa</taxon>
        <taxon>Ecdysozoa</taxon>
        <taxon>Arthropoda</taxon>
        <taxon>Chelicerata</taxon>
        <taxon>Arachnida</taxon>
        <taxon>Araneae</taxon>
        <taxon>Araneomorphae</taxon>
        <taxon>Entelegynae</taxon>
        <taxon>Araneoidea</taxon>
        <taxon>Nephilidae</taxon>
        <taxon>Trichonephila</taxon>
        <taxon>Trichonephila inaurata</taxon>
    </lineage>
</organism>
<dbReference type="Pfam" id="PF07678">
    <property type="entry name" value="TED_complement"/>
    <property type="match status" value="1"/>
</dbReference>
<comment type="subunit">
    <text evidence="10">Heterodimer of a TEP1-N chain and an TEP1-C chain non-covalently linked. Forms a complex composed of TEP1-N and TEP1-C heterodimer, LRIM1 and APL1C; the interaction stabilizes TEP1-N and TEP1-C heterodimer, prevents its binding to tissues while circulating in the hemolymph and protects the thioester bond from hydrolysis. Mature TEP1 and to a lesser extent full-length TEP1 interact with SPCLIP1; the interaction is induced by microbial infection.</text>
</comment>
<dbReference type="Gene3D" id="2.60.40.10">
    <property type="entry name" value="Immunoglobulins"/>
    <property type="match status" value="2"/>
</dbReference>
<dbReference type="PANTHER" id="PTHR11412:SF171">
    <property type="entry name" value="PREGNANCY ZONE PROTEIN-LIKE PROTEIN"/>
    <property type="match status" value="1"/>
</dbReference>
<evidence type="ECO:0000256" key="12">
    <source>
        <dbReference type="SAM" id="MobiDB-lite"/>
    </source>
</evidence>
<evidence type="ECO:0000256" key="1">
    <source>
        <dbReference type="ARBA" id="ARBA00004613"/>
    </source>
</evidence>
<evidence type="ECO:0000256" key="4">
    <source>
        <dbReference type="ARBA" id="ARBA00022690"/>
    </source>
</evidence>
<dbReference type="SUPFAM" id="SSF48239">
    <property type="entry name" value="Terpenoid cyclases/Protein prenyltransferases"/>
    <property type="match status" value="1"/>
</dbReference>
<dbReference type="SUPFAM" id="SSF49410">
    <property type="entry name" value="Alpha-macroglobulin receptor domain"/>
    <property type="match status" value="1"/>
</dbReference>
<dbReference type="InterPro" id="IPR008930">
    <property type="entry name" value="Terpenoid_cyclase/PrenylTrfase"/>
</dbReference>
<dbReference type="Pfam" id="PF17791">
    <property type="entry name" value="MG3"/>
    <property type="match status" value="1"/>
</dbReference>
<protein>
    <recommendedName>
        <fullName evidence="11">TEP1-F</fullName>
    </recommendedName>
</protein>
<dbReference type="Proteomes" id="UP000886998">
    <property type="component" value="Unassembled WGS sequence"/>
</dbReference>
<dbReference type="PROSITE" id="PS00477">
    <property type="entry name" value="ALPHA_2_MACROGLOBULIN"/>
    <property type="match status" value="1"/>
</dbReference>
<dbReference type="InterPro" id="IPR001599">
    <property type="entry name" value="Macroglobln_a2"/>
</dbReference>
<evidence type="ECO:0000256" key="3">
    <source>
        <dbReference type="ARBA" id="ARBA00022525"/>
    </source>
</evidence>
<dbReference type="Gene3D" id="6.20.50.160">
    <property type="match status" value="1"/>
</dbReference>
<dbReference type="SMART" id="SM01360">
    <property type="entry name" value="A2M"/>
    <property type="match status" value="1"/>
</dbReference>
<dbReference type="InterPro" id="IPR011626">
    <property type="entry name" value="Alpha-macroglobulin_TED"/>
</dbReference>
<dbReference type="GO" id="GO:0005615">
    <property type="term" value="C:extracellular space"/>
    <property type="evidence" value="ECO:0007669"/>
    <property type="project" value="InterPro"/>
</dbReference>
<keyword evidence="3" id="KW-0964">Secreted</keyword>
<dbReference type="InterPro" id="IPR011625">
    <property type="entry name" value="A2M_N_BRD"/>
</dbReference>
<gene>
    <name evidence="17" type="primary">A1m</name>
    <name evidence="17" type="ORF">TNIN_326211</name>
</gene>
<keyword evidence="5 13" id="KW-0732">Signal</keyword>
<dbReference type="Gene3D" id="2.60.40.690">
    <property type="entry name" value="Alpha-macroglobulin, receptor-binding domain"/>
    <property type="match status" value="1"/>
</dbReference>
<dbReference type="InterPro" id="IPR036595">
    <property type="entry name" value="A-macroglobulin_rcpt-bd_sf"/>
</dbReference>
<evidence type="ECO:0000313" key="17">
    <source>
        <dbReference type="EMBL" id="GFY58565.1"/>
    </source>
</evidence>
<keyword evidence="8" id="KW-0325">Glycoprotein</keyword>
<comment type="function">
    <text evidence="9">Binds covalently through a thioester bond to the pathogen surface resulting in pathogen clearance.</text>
</comment>
<keyword evidence="7" id="KW-1015">Disulfide bond</keyword>
<dbReference type="InterPro" id="IPR002890">
    <property type="entry name" value="MG2"/>
</dbReference>
<dbReference type="InterPro" id="IPR013783">
    <property type="entry name" value="Ig-like_fold"/>
</dbReference>
<comment type="subcellular location">
    <subcellularLocation>
        <location evidence="1">Secreted</location>
    </subcellularLocation>
</comment>
<dbReference type="InterPro" id="IPR050473">
    <property type="entry name" value="A2M/Complement_sys"/>
</dbReference>
<evidence type="ECO:0000256" key="7">
    <source>
        <dbReference type="ARBA" id="ARBA00023157"/>
    </source>
</evidence>
<dbReference type="Pfam" id="PF07677">
    <property type="entry name" value="A2M_recep"/>
    <property type="match status" value="1"/>
</dbReference>
<evidence type="ECO:0000256" key="9">
    <source>
        <dbReference type="ARBA" id="ARBA00057615"/>
    </source>
</evidence>
<evidence type="ECO:0000259" key="16">
    <source>
        <dbReference type="SMART" id="SM01361"/>
    </source>
</evidence>
<evidence type="ECO:0000256" key="11">
    <source>
        <dbReference type="ARBA" id="ARBA00078071"/>
    </source>
</evidence>